<evidence type="ECO:0000313" key="2">
    <source>
        <dbReference type="Proteomes" id="UP000054485"/>
    </source>
</evidence>
<dbReference type="EMBL" id="KN835595">
    <property type="protein sequence ID" value="KIK35710.1"/>
    <property type="molecule type" value="Genomic_DNA"/>
</dbReference>
<organism evidence="1 2">
    <name type="scientific">Suillus luteus UH-Slu-Lm8-n1</name>
    <dbReference type="NCBI Taxonomy" id="930992"/>
    <lineage>
        <taxon>Eukaryota</taxon>
        <taxon>Fungi</taxon>
        <taxon>Dikarya</taxon>
        <taxon>Basidiomycota</taxon>
        <taxon>Agaricomycotina</taxon>
        <taxon>Agaricomycetes</taxon>
        <taxon>Agaricomycetidae</taxon>
        <taxon>Boletales</taxon>
        <taxon>Suillineae</taxon>
        <taxon>Suillaceae</taxon>
        <taxon>Suillus</taxon>
    </lineage>
</organism>
<reference evidence="2" key="2">
    <citation type="submission" date="2015-01" db="EMBL/GenBank/DDBJ databases">
        <title>Evolutionary Origins and Diversification of the Mycorrhizal Mutualists.</title>
        <authorList>
            <consortium name="DOE Joint Genome Institute"/>
            <consortium name="Mycorrhizal Genomics Consortium"/>
            <person name="Kohler A."/>
            <person name="Kuo A."/>
            <person name="Nagy L.G."/>
            <person name="Floudas D."/>
            <person name="Copeland A."/>
            <person name="Barry K.W."/>
            <person name="Cichocki N."/>
            <person name="Veneault-Fourrey C."/>
            <person name="LaButti K."/>
            <person name="Lindquist E.A."/>
            <person name="Lipzen A."/>
            <person name="Lundell T."/>
            <person name="Morin E."/>
            <person name="Murat C."/>
            <person name="Riley R."/>
            <person name="Ohm R."/>
            <person name="Sun H."/>
            <person name="Tunlid A."/>
            <person name="Henrissat B."/>
            <person name="Grigoriev I.V."/>
            <person name="Hibbett D.S."/>
            <person name="Martin F."/>
        </authorList>
    </citation>
    <scope>NUCLEOTIDE SEQUENCE [LARGE SCALE GENOMIC DNA]</scope>
    <source>
        <strain evidence="2">UH-Slu-Lm8-n1</strain>
    </source>
</reference>
<reference evidence="1 2" key="1">
    <citation type="submission" date="2014-04" db="EMBL/GenBank/DDBJ databases">
        <authorList>
            <consortium name="DOE Joint Genome Institute"/>
            <person name="Kuo A."/>
            <person name="Ruytinx J."/>
            <person name="Rineau F."/>
            <person name="Colpaert J."/>
            <person name="Kohler A."/>
            <person name="Nagy L.G."/>
            <person name="Floudas D."/>
            <person name="Copeland A."/>
            <person name="Barry K.W."/>
            <person name="Cichocki N."/>
            <person name="Veneault-Fourrey C."/>
            <person name="LaButti K."/>
            <person name="Lindquist E.A."/>
            <person name="Lipzen A."/>
            <person name="Lundell T."/>
            <person name="Morin E."/>
            <person name="Murat C."/>
            <person name="Sun H."/>
            <person name="Tunlid A."/>
            <person name="Henrissat B."/>
            <person name="Grigoriev I.V."/>
            <person name="Hibbett D.S."/>
            <person name="Martin F."/>
            <person name="Nordberg H.P."/>
            <person name="Cantor M.N."/>
            <person name="Hua S.X."/>
        </authorList>
    </citation>
    <scope>NUCLEOTIDE SEQUENCE [LARGE SCALE GENOMIC DNA]</scope>
    <source>
        <strain evidence="1 2">UH-Slu-Lm8-n1</strain>
    </source>
</reference>
<proteinExistence type="predicted"/>
<dbReference type="InParanoid" id="A0A0C9ZDY3"/>
<dbReference type="HOGENOM" id="CLU_2905698_0_0_1"/>
<accession>A0A0C9ZDY3</accession>
<keyword evidence="2" id="KW-1185">Reference proteome</keyword>
<protein>
    <submittedName>
        <fullName evidence="1">Uncharacterized protein</fullName>
    </submittedName>
</protein>
<name>A0A0C9ZDY3_9AGAM</name>
<evidence type="ECO:0000313" key="1">
    <source>
        <dbReference type="EMBL" id="KIK35710.1"/>
    </source>
</evidence>
<dbReference type="AlphaFoldDB" id="A0A0C9ZDY3"/>
<dbReference type="Proteomes" id="UP000054485">
    <property type="component" value="Unassembled WGS sequence"/>
</dbReference>
<sequence>MDLSGISRSHRLGCAASNALKSFFIRDSRLLLLASPSHSFESRRRFRVDSSHKVLPILAHDMLSLCSACPDRTLSSR</sequence>
<gene>
    <name evidence="1" type="ORF">CY34DRAFT_811927</name>
</gene>